<dbReference type="AlphaFoldDB" id="W4V860"/>
<dbReference type="OrthoDB" id="6631788at2"/>
<feature type="domain" description="HNH nuclease" evidence="1">
    <location>
        <begin position="78"/>
        <end position="103"/>
    </location>
</feature>
<evidence type="ECO:0000313" key="2">
    <source>
        <dbReference type="EMBL" id="GAE89371.1"/>
    </source>
</evidence>
<sequence>MLAQVNDLYKYDAADDYDGDTDYVVTKRTIRQIVQTPYYAKFYLSAHRLSAYVYYPRDYSAYITTKPTDPVTGKPLVYHVHHKDRCRSNNCPENLEIVPKQTNDTARSTSRPVIYRGVRYDTIKDYSEATDAGNYKNLQQALTGLEAGNDAIYNGRRYTLAGGIIKAVDADTPTITYNGNVYTTLKNFADAHKLAYKSIHNALSKARKEGKDTVAYKQYTFYLDNDGNIMAVSK</sequence>
<protein>
    <recommendedName>
        <fullName evidence="1">HNH nuclease domain-containing protein</fullName>
    </recommendedName>
</protein>
<keyword evidence="3" id="KW-1185">Reference proteome</keyword>
<comment type="caution">
    <text evidence="2">The sequence shown here is derived from an EMBL/GenBank/DDBJ whole genome shotgun (WGS) entry which is preliminary data.</text>
</comment>
<dbReference type="InterPro" id="IPR003615">
    <property type="entry name" value="HNH_nuc"/>
</dbReference>
<evidence type="ECO:0000313" key="3">
    <source>
        <dbReference type="Proteomes" id="UP000019109"/>
    </source>
</evidence>
<dbReference type="InterPro" id="IPR044925">
    <property type="entry name" value="His-Me_finger_sf"/>
</dbReference>
<proteinExistence type="predicted"/>
<gene>
    <name evidence="2" type="ORF">JCM21531_2890</name>
</gene>
<evidence type="ECO:0000259" key="1">
    <source>
        <dbReference type="Pfam" id="PF13392"/>
    </source>
</evidence>
<organism evidence="2 3">
    <name type="scientific">Acetivibrio straminisolvens JCM 21531</name>
    <dbReference type="NCBI Taxonomy" id="1294263"/>
    <lineage>
        <taxon>Bacteria</taxon>
        <taxon>Bacillati</taxon>
        <taxon>Bacillota</taxon>
        <taxon>Clostridia</taxon>
        <taxon>Eubacteriales</taxon>
        <taxon>Oscillospiraceae</taxon>
        <taxon>Acetivibrio</taxon>
    </lineage>
</organism>
<dbReference type="Gene3D" id="3.90.75.20">
    <property type="match status" value="1"/>
</dbReference>
<reference evidence="2" key="1">
    <citation type="journal article" date="2014" name="Genome Announc.">
        <title>Draft Genome Sequence of Clostridium straminisolvens Strain JCM 21531T, Isolated from a Cellulose-Degrading Bacterial Community.</title>
        <authorList>
            <person name="Yuki M."/>
            <person name="Oshima K."/>
            <person name="Suda W."/>
            <person name="Sakamoto M."/>
            <person name="Kitamura K."/>
            <person name="Iida T."/>
            <person name="Hattori M."/>
            <person name="Ohkuma M."/>
        </authorList>
    </citation>
    <scope>NUCLEOTIDE SEQUENCE [LARGE SCALE GENOMIC DNA]</scope>
    <source>
        <strain evidence="2">JCM 21531</strain>
    </source>
</reference>
<dbReference type="Proteomes" id="UP000019109">
    <property type="component" value="Unassembled WGS sequence"/>
</dbReference>
<accession>W4V860</accession>
<name>W4V860_9FIRM</name>
<dbReference type="SUPFAM" id="SSF54060">
    <property type="entry name" value="His-Me finger endonucleases"/>
    <property type="match status" value="1"/>
</dbReference>
<dbReference type="EMBL" id="BAVR01000036">
    <property type="protein sequence ID" value="GAE89371.1"/>
    <property type="molecule type" value="Genomic_DNA"/>
</dbReference>
<dbReference type="Pfam" id="PF13392">
    <property type="entry name" value="HNH_3"/>
    <property type="match status" value="1"/>
</dbReference>